<evidence type="ECO:0000256" key="1">
    <source>
        <dbReference type="SAM" id="Phobius"/>
    </source>
</evidence>
<sequence length="300" mass="33876">MRLASFYLLAVGFLFFLWRFPRARQAVGFSRLALWRAVSGSTPWARLPGLLLGAGLLLFLLALARPQWGQVVESERLMARDIILVLDLSYSMDFPLLGAKDVKKLDLAKQAALEFLSRRKKDRVALMVFGDEAYGVWPLTTDMEILSRAVSRLGDRYYGGTNLVKPLREALGHFQEMGRSREKVLILLSDGDAPIAEGDRVWISQRMREQGIHFYLLGVQLSNAGDILSVVNSVQGRYLDIQKPEEFSRAFAEIARLEPSRIAVARRLKYREIYPTAVLAGLGFFSVFLVLENTVLLRVP</sequence>
<keyword evidence="1" id="KW-0812">Transmembrane</keyword>
<dbReference type="Pfam" id="PF13519">
    <property type="entry name" value="VWA_2"/>
    <property type="match status" value="1"/>
</dbReference>
<accession>A0A932M1M5</accession>
<gene>
    <name evidence="3" type="ORF">HYY65_13280</name>
</gene>
<dbReference type="Proteomes" id="UP000741360">
    <property type="component" value="Unassembled WGS sequence"/>
</dbReference>
<feature type="transmembrane region" description="Helical" evidence="1">
    <location>
        <begin position="273"/>
        <end position="291"/>
    </location>
</feature>
<dbReference type="InterPro" id="IPR036465">
    <property type="entry name" value="vWFA_dom_sf"/>
</dbReference>
<evidence type="ECO:0000259" key="2">
    <source>
        <dbReference type="PROSITE" id="PS50234"/>
    </source>
</evidence>
<dbReference type="Gene3D" id="3.40.50.410">
    <property type="entry name" value="von Willebrand factor, type A domain"/>
    <property type="match status" value="1"/>
</dbReference>
<organism evidence="3 4">
    <name type="scientific">Tectimicrobiota bacterium</name>
    <dbReference type="NCBI Taxonomy" id="2528274"/>
    <lineage>
        <taxon>Bacteria</taxon>
        <taxon>Pseudomonadati</taxon>
        <taxon>Nitrospinota/Tectimicrobiota group</taxon>
        <taxon>Candidatus Tectimicrobiota</taxon>
    </lineage>
</organism>
<reference evidence="3" key="1">
    <citation type="submission" date="2020-07" db="EMBL/GenBank/DDBJ databases">
        <title>Huge and variable diversity of episymbiotic CPR bacteria and DPANN archaea in groundwater ecosystems.</title>
        <authorList>
            <person name="He C.Y."/>
            <person name="Keren R."/>
            <person name="Whittaker M."/>
            <person name="Farag I.F."/>
            <person name="Doudna J."/>
            <person name="Cate J.H.D."/>
            <person name="Banfield J.F."/>
        </authorList>
    </citation>
    <scope>NUCLEOTIDE SEQUENCE</scope>
    <source>
        <strain evidence="3">NC_groundwater_717_Ag_S-0.2um_59_8</strain>
    </source>
</reference>
<protein>
    <submittedName>
        <fullName evidence="3">VWA domain-containing protein</fullName>
    </submittedName>
</protein>
<dbReference type="EMBL" id="JACPSX010000255">
    <property type="protein sequence ID" value="MBI3015997.1"/>
    <property type="molecule type" value="Genomic_DNA"/>
</dbReference>
<keyword evidence="1" id="KW-0472">Membrane</keyword>
<dbReference type="AlphaFoldDB" id="A0A932M1M5"/>
<dbReference type="SMART" id="SM00327">
    <property type="entry name" value="VWA"/>
    <property type="match status" value="1"/>
</dbReference>
<dbReference type="PROSITE" id="PS50234">
    <property type="entry name" value="VWFA"/>
    <property type="match status" value="1"/>
</dbReference>
<feature type="domain" description="VWFA" evidence="2">
    <location>
        <begin position="81"/>
        <end position="254"/>
    </location>
</feature>
<evidence type="ECO:0000313" key="4">
    <source>
        <dbReference type="Proteomes" id="UP000741360"/>
    </source>
</evidence>
<dbReference type="CDD" id="cd00198">
    <property type="entry name" value="vWFA"/>
    <property type="match status" value="1"/>
</dbReference>
<dbReference type="InterPro" id="IPR002035">
    <property type="entry name" value="VWF_A"/>
</dbReference>
<name>A0A932M1M5_UNCTE</name>
<keyword evidence="1" id="KW-1133">Transmembrane helix</keyword>
<evidence type="ECO:0000313" key="3">
    <source>
        <dbReference type="EMBL" id="MBI3015997.1"/>
    </source>
</evidence>
<feature type="transmembrane region" description="Helical" evidence="1">
    <location>
        <begin position="50"/>
        <end position="68"/>
    </location>
</feature>
<dbReference type="SUPFAM" id="SSF53300">
    <property type="entry name" value="vWA-like"/>
    <property type="match status" value="1"/>
</dbReference>
<proteinExistence type="predicted"/>
<comment type="caution">
    <text evidence="3">The sequence shown here is derived from an EMBL/GenBank/DDBJ whole genome shotgun (WGS) entry which is preliminary data.</text>
</comment>